<evidence type="ECO:0000256" key="1">
    <source>
        <dbReference type="SAM" id="MobiDB-lite"/>
    </source>
</evidence>
<dbReference type="AlphaFoldDB" id="A0A1A8WY45"/>
<dbReference type="EMBL" id="FLQW01003861">
    <property type="protein sequence ID" value="SBS96313.1"/>
    <property type="molecule type" value="Genomic_DNA"/>
</dbReference>
<sequence length="1017" mass="120213">MYHLLKNALNFDNFKNIRLDLISKVKTPDHFDAHEENEVLNFLKDREVTSEGLKLSTNRNCENIFTVEKKLKHINSLKRVLNEITKLRHDEKSALNKSRGEIKITHERDMDDSSFLENMNNDNYDNGKMEIFNNFVMQEGKNKKGLSINMFCKTLSKRIDKRRLKNSKFFKSLIIKYVSEMNKNDSKCTQINKFNIINKLNVCLGYDKKCTNAKDDDDNIKKLTIHLKRISNYKCILKKNLNLIKRKKKIKRFVKDFYNRKNDDSNQLKSNIKGTHFIEDELYLKNKNVIKKEYSYFKHNNKNVFEILPIIVNQFQKEEYSNRNIISITEKKNCLQHSIDKKEINKNTHNGLNKIENLFEETPADEKVNNISEEGNRNNFLKFHICAYTKKGDITNDKINELKKGKGYLVINNFGNINKSASSLKNVNLSMIRRMSTNNQCKNKKEIKINKDRHFHFFSNNINYYETVINKEKHKEENSKKDNCFSSNNVTHNKDMNEIKQKIKTALISLNNIKKNNYKLKFCLEKEIIDNTIHHNELKKSIYSLFNGNNLQRKNVQVNQGSQNENVESNKRNKQSGDTNNGKMVKKQDKEGDVQKDNINKIANEIFPKKKVALDKTKFKLNRNVQHFYNDINLKKKEKTPLSSSETEVKFEHSTIADNTTKRKTKLVSSIQTKRNIFKEPKDHQPVELPYANVKKEQHMNQTSVKLKKYISILNSIKLNENKCHYKSLEDKEKIDIINSTEKAYNYNFHIVQNKNNTLKNSEKDKLYCTDDISNNTFLNNFKINFNKGTENNSNNFVKSKLKAFYKKKEYYNSEDKYVNNVKQMKEHFEENNGYDEKTKTSAKKYWSCEKKENIFVNNINFNNDCYINKTHNANTFYNNKFVDDKKIHNDGSSNIFMKKSVGLQQFVLINREKKKEDSHLKSVRNIKKIINSEIYVNKRFEKINKRNKIAINIIENYLDNKNRTSLVFQKERERNTYLQANCRLENSGQKKQVHFLPGLYDHYAFLLLSLKNCNVR</sequence>
<feature type="region of interest" description="Disordered" evidence="1">
    <location>
        <begin position="559"/>
        <end position="596"/>
    </location>
</feature>
<organism evidence="2 3">
    <name type="scientific">Plasmodium malariae</name>
    <dbReference type="NCBI Taxonomy" id="5858"/>
    <lineage>
        <taxon>Eukaryota</taxon>
        <taxon>Sar</taxon>
        <taxon>Alveolata</taxon>
        <taxon>Apicomplexa</taxon>
        <taxon>Aconoidasida</taxon>
        <taxon>Haemosporida</taxon>
        <taxon>Plasmodiidae</taxon>
        <taxon>Plasmodium</taxon>
        <taxon>Plasmodium (Plasmodium)</taxon>
    </lineage>
</organism>
<dbReference type="Proteomes" id="UP000078597">
    <property type="component" value="Unassembled WGS sequence"/>
</dbReference>
<evidence type="ECO:0000313" key="2">
    <source>
        <dbReference type="EMBL" id="SBS96313.1"/>
    </source>
</evidence>
<reference evidence="3" key="1">
    <citation type="submission" date="2016-05" db="EMBL/GenBank/DDBJ databases">
        <authorList>
            <person name="Naeem Raeece"/>
        </authorList>
    </citation>
    <scope>NUCLEOTIDE SEQUENCE [LARGE SCALE GENOMIC DNA]</scope>
</reference>
<dbReference type="VEuPathDB" id="PlasmoDB:PmUG01_08041300"/>
<name>A0A1A8WY45_PLAMA</name>
<evidence type="ECO:0000313" key="3">
    <source>
        <dbReference type="Proteomes" id="UP000078597"/>
    </source>
</evidence>
<feature type="compositionally biased region" description="Basic and acidic residues" evidence="1">
    <location>
        <begin position="586"/>
        <end position="596"/>
    </location>
</feature>
<proteinExistence type="predicted"/>
<gene>
    <name evidence="2" type="ORF">PMALA_052600</name>
</gene>
<protein>
    <submittedName>
        <fullName evidence="2">Uncharacterized protein</fullName>
    </submittedName>
</protein>
<accession>A0A1A8WY45</accession>